<gene>
    <name evidence="2" type="ORF">PVAP13_8KG002002</name>
</gene>
<feature type="compositionally biased region" description="Low complexity" evidence="1">
    <location>
        <begin position="184"/>
        <end position="194"/>
    </location>
</feature>
<reference evidence="2" key="1">
    <citation type="submission" date="2020-05" db="EMBL/GenBank/DDBJ databases">
        <title>WGS assembly of Panicum virgatum.</title>
        <authorList>
            <person name="Lovell J.T."/>
            <person name="Jenkins J."/>
            <person name="Shu S."/>
            <person name="Juenger T.E."/>
            <person name="Schmutz J."/>
        </authorList>
    </citation>
    <scope>NUCLEOTIDE SEQUENCE</scope>
    <source>
        <strain evidence="2">AP13</strain>
    </source>
</reference>
<dbReference type="AlphaFoldDB" id="A0A8T0PDF5"/>
<feature type="compositionally biased region" description="Basic residues" evidence="1">
    <location>
        <begin position="147"/>
        <end position="159"/>
    </location>
</feature>
<proteinExistence type="predicted"/>
<comment type="caution">
    <text evidence="2">The sequence shown here is derived from an EMBL/GenBank/DDBJ whole genome shotgun (WGS) entry which is preliminary data.</text>
</comment>
<dbReference type="EMBL" id="CM029051">
    <property type="protein sequence ID" value="KAG2559913.1"/>
    <property type="molecule type" value="Genomic_DNA"/>
</dbReference>
<name>A0A8T0PDF5_PANVG</name>
<feature type="compositionally biased region" description="Basic and acidic residues" evidence="1">
    <location>
        <begin position="129"/>
        <end position="140"/>
    </location>
</feature>
<feature type="compositionally biased region" description="Basic and acidic residues" evidence="1">
    <location>
        <begin position="168"/>
        <end position="177"/>
    </location>
</feature>
<protein>
    <submittedName>
        <fullName evidence="2">Uncharacterized protein</fullName>
    </submittedName>
</protein>
<evidence type="ECO:0000313" key="3">
    <source>
        <dbReference type="Proteomes" id="UP000823388"/>
    </source>
</evidence>
<keyword evidence="3" id="KW-1185">Reference proteome</keyword>
<feature type="compositionally biased region" description="Basic residues" evidence="1">
    <location>
        <begin position="119"/>
        <end position="128"/>
    </location>
</feature>
<evidence type="ECO:0000256" key="1">
    <source>
        <dbReference type="SAM" id="MobiDB-lite"/>
    </source>
</evidence>
<feature type="compositionally biased region" description="Basic residues" evidence="1">
    <location>
        <begin position="237"/>
        <end position="249"/>
    </location>
</feature>
<feature type="compositionally biased region" description="Polar residues" evidence="1">
    <location>
        <begin position="88"/>
        <end position="115"/>
    </location>
</feature>
<organism evidence="2 3">
    <name type="scientific">Panicum virgatum</name>
    <name type="common">Blackwell switchgrass</name>
    <dbReference type="NCBI Taxonomy" id="38727"/>
    <lineage>
        <taxon>Eukaryota</taxon>
        <taxon>Viridiplantae</taxon>
        <taxon>Streptophyta</taxon>
        <taxon>Embryophyta</taxon>
        <taxon>Tracheophyta</taxon>
        <taxon>Spermatophyta</taxon>
        <taxon>Magnoliopsida</taxon>
        <taxon>Liliopsida</taxon>
        <taxon>Poales</taxon>
        <taxon>Poaceae</taxon>
        <taxon>PACMAD clade</taxon>
        <taxon>Panicoideae</taxon>
        <taxon>Panicodae</taxon>
        <taxon>Paniceae</taxon>
        <taxon>Panicinae</taxon>
        <taxon>Panicum</taxon>
        <taxon>Panicum sect. Hiantes</taxon>
    </lineage>
</organism>
<feature type="compositionally biased region" description="Basic residues" evidence="1">
    <location>
        <begin position="33"/>
        <end position="42"/>
    </location>
</feature>
<evidence type="ECO:0000313" key="2">
    <source>
        <dbReference type="EMBL" id="KAG2559913.1"/>
    </source>
</evidence>
<sequence>MANLAKASPEPGLYKGTHPSVLEVPFGRESRRQARGKPRRSRPAASSSSPPPSPSSTPRRAGVGNLADAKQGPTSESRESGKKPWRLCSSSEAPQVNLLSSPNSSTDLHAHTSTGVRRVVIHLRRRRSGERACDGDEIMKVRPATTPHRRRRHYRRRHQPASSSPAADQRRRCREDTEMAGDNTPATTPSPATSDDSKPGCRPMTAPSRRRRWHREDTEAPSDETGPEPPPASLQGRHGKAWRRRRRRC</sequence>
<accession>A0A8T0PDF5</accession>
<feature type="region of interest" description="Disordered" evidence="1">
    <location>
        <begin position="1"/>
        <end position="249"/>
    </location>
</feature>
<dbReference type="Proteomes" id="UP000823388">
    <property type="component" value="Chromosome 8K"/>
</dbReference>